<protein>
    <recommendedName>
        <fullName evidence="6">ABC-2 type transporter transmembrane domain-containing protein</fullName>
    </recommendedName>
</protein>
<dbReference type="RefSeq" id="WP_121671758.1">
    <property type="nucleotide sequence ID" value="NZ_BMXM01000003.1"/>
</dbReference>
<keyword evidence="4 5" id="KW-0472">Membrane</keyword>
<feature type="transmembrane region" description="Helical" evidence="5">
    <location>
        <begin position="609"/>
        <end position="632"/>
    </location>
</feature>
<reference evidence="7 8" key="1">
    <citation type="submission" date="2018-10" db="EMBL/GenBank/DDBJ databases">
        <authorList>
            <person name="Li J."/>
        </authorList>
    </citation>
    <scope>NUCLEOTIDE SEQUENCE [LARGE SCALE GENOMIC DNA]</scope>
    <source>
        <strain evidence="7 8">CCTCC AB209002</strain>
    </source>
</reference>
<dbReference type="InterPro" id="IPR013525">
    <property type="entry name" value="ABC2_TM"/>
</dbReference>
<dbReference type="EMBL" id="RCUV01000003">
    <property type="protein sequence ID" value="RLP72900.1"/>
    <property type="molecule type" value="Genomic_DNA"/>
</dbReference>
<dbReference type="Pfam" id="PF12698">
    <property type="entry name" value="ABC2_membrane_3"/>
    <property type="match status" value="1"/>
</dbReference>
<comment type="caution">
    <text evidence="7">The sequence shown here is derived from an EMBL/GenBank/DDBJ whole genome shotgun (WGS) entry which is preliminary data.</text>
</comment>
<dbReference type="GO" id="GO:0016020">
    <property type="term" value="C:membrane"/>
    <property type="evidence" value="ECO:0007669"/>
    <property type="project" value="UniProtKB-SubCell"/>
</dbReference>
<organism evidence="7 8">
    <name type="scientific">Mycetocola manganoxydans</name>
    <dbReference type="NCBI Taxonomy" id="699879"/>
    <lineage>
        <taxon>Bacteria</taxon>
        <taxon>Bacillati</taxon>
        <taxon>Actinomycetota</taxon>
        <taxon>Actinomycetes</taxon>
        <taxon>Micrococcales</taxon>
        <taxon>Microbacteriaceae</taxon>
        <taxon>Mycetocola</taxon>
    </lineage>
</organism>
<keyword evidence="8" id="KW-1185">Reference proteome</keyword>
<dbReference type="OrthoDB" id="9811483at2"/>
<evidence type="ECO:0000256" key="1">
    <source>
        <dbReference type="ARBA" id="ARBA00004141"/>
    </source>
</evidence>
<evidence type="ECO:0000256" key="3">
    <source>
        <dbReference type="ARBA" id="ARBA00022989"/>
    </source>
</evidence>
<feature type="transmembrane region" description="Helical" evidence="5">
    <location>
        <begin position="500"/>
        <end position="523"/>
    </location>
</feature>
<feature type="transmembrane region" description="Helical" evidence="5">
    <location>
        <begin position="529"/>
        <end position="549"/>
    </location>
</feature>
<evidence type="ECO:0000256" key="4">
    <source>
        <dbReference type="ARBA" id="ARBA00023136"/>
    </source>
</evidence>
<dbReference type="NCBIfam" id="TIGR03061">
    <property type="entry name" value="pip_yhgE_Nterm"/>
    <property type="match status" value="1"/>
</dbReference>
<feature type="transmembrane region" description="Helical" evidence="5">
    <location>
        <begin position="460"/>
        <end position="479"/>
    </location>
</feature>
<dbReference type="Gene3D" id="3.40.1710.10">
    <property type="entry name" value="abc type-2 transporter like domain"/>
    <property type="match status" value="1"/>
</dbReference>
<evidence type="ECO:0000256" key="5">
    <source>
        <dbReference type="SAM" id="Phobius"/>
    </source>
</evidence>
<dbReference type="SUPFAM" id="SSF58104">
    <property type="entry name" value="Methyl-accepting chemotaxis protein (MCP) signaling domain"/>
    <property type="match status" value="1"/>
</dbReference>
<keyword evidence="3 5" id="KW-1133">Transmembrane helix</keyword>
<evidence type="ECO:0000313" key="8">
    <source>
        <dbReference type="Proteomes" id="UP000270299"/>
    </source>
</evidence>
<name>A0A3L6ZYU6_9MICO</name>
<dbReference type="Gene3D" id="1.10.287.950">
    <property type="entry name" value="Methyl-accepting chemotaxis protein"/>
    <property type="match status" value="1"/>
</dbReference>
<evidence type="ECO:0000256" key="2">
    <source>
        <dbReference type="ARBA" id="ARBA00022692"/>
    </source>
</evidence>
<dbReference type="PANTHER" id="PTHR43077:SF5">
    <property type="entry name" value="PHAGE INFECTION PROTEIN"/>
    <property type="match status" value="1"/>
</dbReference>
<dbReference type="NCBIfam" id="TIGR03057">
    <property type="entry name" value="xxxLxxG_by_4"/>
    <property type="match status" value="4"/>
</dbReference>
<dbReference type="PANTHER" id="PTHR43077">
    <property type="entry name" value="TRANSPORT PERMEASE YVFS-RELATED"/>
    <property type="match status" value="1"/>
</dbReference>
<accession>A0A3L6ZYU6</accession>
<sequence>MSTPLARFESARASGRVTWLSILGIILVPLVVAGVLVWAFWNPQDRLEQVNGAIVNNDSPVELDGQTVPLGRQLAAGLVGGDESSDTNYSWVITDEEDAADGLSSGEFAAVVTIPENFSAAATSFSGEASAAEKATIDVTTSDKSRLVDDAVSQVITTTAAGLVGNELTTTYLENIYVGFNSLGDQLGTAADGAAELGDGADTLADGAATLADGTTELAAGTAELSTGASGLATGITSYVGGVSQLSGGLADLNSSTSALPTQVQGLATGAAGIATGVDSLIGTVEEQSGLLAQVAQGCDPLTDSYCLAVLQYLQAAQEANAANPNAAAQLSAGAQSVASGAQSLADGIPALTGGISQLATAASTLSTAGTELSSGATQLSSGVSELSTGTTGLAEGATGLSEGVTGVAGGVNSLADGLAEAVEAIPSYSESDRRNLADVVAEPVVTDGEDALSLGTAGVPFYAALALWLGAFGSLIVLRAKPVRSLGSTRPSILLALRTWAPAAAVGAVQGVLVAGILQPLLDLEVGAWIGFAALAALTGIAFSAANQALNAVFGGAGRFVSMIVALVLIATSIIATVPAALDQALTFLPVQPAVNAFHAVVTSGGGLGAAIVGLVLWTAGSLIATTIAIAKSRTVTVRQLVPRTA</sequence>
<dbReference type="Proteomes" id="UP000270299">
    <property type="component" value="Unassembled WGS sequence"/>
</dbReference>
<keyword evidence="2 5" id="KW-0812">Transmembrane</keyword>
<evidence type="ECO:0000259" key="6">
    <source>
        <dbReference type="Pfam" id="PF12698"/>
    </source>
</evidence>
<feature type="domain" description="ABC-2 type transporter transmembrane" evidence="6">
    <location>
        <begin position="22"/>
        <end position="178"/>
    </location>
</feature>
<feature type="transmembrane region" description="Helical" evidence="5">
    <location>
        <begin position="20"/>
        <end position="41"/>
    </location>
</feature>
<dbReference type="GO" id="GO:0140359">
    <property type="term" value="F:ABC-type transporter activity"/>
    <property type="evidence" value="ECO:0007669"/>
    <property type="project" value="InterPro"/>
</dbReference>
<comment type="subcellular location">
    <subcellularLocation>
        <location evidence="1">Membrane</location>
        <topology evidence="1">Multi-pass membrane protein</topology>
    </subcellularLocation>
</comment>
<dbReference type="AlphaFoldDB" id="A0A3L6ZYU6"/>
<dbReference type="InterPro" id="IPR023908">
    <property type="entry name" value="xxxLxxG_rpt"/>
</dbReference>
<proteinExistence type="predicted"/>
<feature type="transmembrane region" description="Helical" evidence="5">
    <location>
        <begin position="561"/>
        <end position="583"/>
    </location>
</feature>
<gene>
    <name evidence="7" type="ORF">D9V29_02515</name>
</gene>
<evidence type="ECO:0000313" key="7">
    <source>
        <dbReference type="EMBL" id="RLP72900.1"/>
    </source>
</evidence>
<dbReference type="InterPro" id="IPR051328">
    <property type="entry name" value="T7SS_ABC-Transporter"/>
</dbReference>
<dbReference type="InterPro" id="IPR017500">
    <property type="entry name" value="Phage_infect_YhgE_N"/>
</dbReference>